<dbReference type="PANTHER" id="PTHR45339:SF5">
    <property type="entry name" value="HISTIDINE KINASE"/>
    <property type="match status" value="1"/>
</dbReference>
<feature type="compositionally biased region" description="Polar residues" evidence="11">
    <location>
        <begin position="472"/>
        <end position="489"/>
    </location>
</feature>
<proteinExistence type="predicted"/>
<dbReference type="OrthoDB" id="60033at2759"/>
<dbReference type="InterPro" id="IPR005467">
    <property type="entry name" value="His_kinase_dom"/>
</dbReference>
<dbReference type="InterPro" id="IPR011006">
    <property type="entry name" value="CheY-like_superfamily"/>
</dbReference>
<accession>A0A077WHC7</accession>
<evidence type="ECO:0000259" key="13">
    <source>
        <dbReference type="PROSITE" id="PS50109"/>
    </source>
</evidence>
<dbReference type="SUPFAM" id="SSF52540">
    <property type="entry name" value="P-loop containing nucleoside triphosphate hydrolases"/>
    <property type="match status" value="1"/>
</dbReference>
<dbReference type="FunFam" id="1.10.287.130:FF:000002">
    <property type="entry name" value="Two-component osmosensing histidine kinase"/>
    <property type="match status" value="1"/>
</dbReference>
<dbReference type="SUPFAM" id="SSF47384">
    <property type="entry name" value="Homodimeric domain of signal transducing histidine kinase"/>
    <property type="match status" value="1"/>
</dbReference>
<dbReference type="CDD" id="cd16922">
    <property type="entry name" value="HATPase_EvgS-ArcB-TorS-like"/>
    <property type="match status" value="1"/>
</dbReference>
<name>A0A077WHC7_9FUNG</name>
<dbReference type="PRINTS" id="PR00344">
    <property type="entry name" value="BCTRLSENSOR"/>
</dbReference>
<feature type="compositionally biased region" description="Low complexity" evidence="11">
    <location>
        <begin position="144"/>
        <end position="155"/>
    </location>
</feature>
<dbReference type="Gene3D" id="3.30.450.40">
    <property type="match status" value="1"/>
</dbReference>
<dbReference type="InterPro" id="IPR003661">
    <property type="entry name" value="HisK_dim/P_dom"/>
</dbReference>
<dbReference type="SMART" id="SM00388">
    <property type="entry name" value="HisKA"/>
    <property type="match status" value="1"/>
</dbReference>
<dbReference type="InterPro" id="IPR041664">
    <property type="entry name" value="AAA_16"/>
</dbReference>
<gene>
    <name evidence="15" type="ORF">LRAMOSA08535</name>
</gene>
<dbReference type="GO" id="GO:0005524">
    <property type="term" value="F:ATP binding"/>
    <property type="evidence" value="ECO:0007669"/>
    <property type="project" value="UniProtKB-KW"/>
</dbReference>
<evidence type="ECO:0000256" key="7">
    <source>
        <dbReference type="ARBA" id="ARBA00022840"/>
    </source>
</evidence>
<feature type="compositionally biased region" description="Polar residues" evidence="11">
    <location>
        <begin position="430"/>
        <end position="451"/>
    </location>
</feature>
<feature type="compositionally biased region" description="Low complexity" evidence="11">
    <location>
        <begin position="456"/>
        <end position="471"/>
    </location>
</feature>
<dbReference type="InterPro" id="IPR036890">
    <property type="entry name" value="HATPase_C_sf"/>
</dbReference>
<feature type="region of interest" description="Disordered" evidence="11">
    <location>
        <begin position="865"/>
        <end position="892"/>
    </location>
</feature>
<evidence type="ECO:0000256" key="11">
    <source>
        <dbReference type="SAM" id="MobiDB-lite"/>
    </source>
</evidence>
<evidence type="ECO:0000256" key="8">
    <source>
        <dbReference type="ARBA" id="ARBA00023012"/>
    </source>
</evidence>
<dbReference type="SUPFAM" id="SSF56112">
    <property type="entry name" value="Protein kinase-like (PK-like)"/>
    <property type="match status" value="1"/>
</dbReference>
<sequence length="2429" mass="272113">MSNSGSGTGSLPEWSGTMATNTLHITGYHFKSVVTPCLTHGENVDIVHGYRISNKRPVMAKVSSNSLQLEREFYGMKRLYNLPDGPTYIVRPIECINLSSGLSVAIYANDGCTSWLHHQQQRRASEDFVPDSSNNSHDSDMVATSSNSDNSTSRTRVTSMMMRHSAGDVPTLVTPCPEQQLASMYYDLGSFLRFAIKCTDCLEFIHRHDTVHGEIRLSAFQWIDDQQEMIVKMWNFGSGKSFETYLTSEGWKKAANNKHMTYVLQNLLMYMSPEQTGRTTYLPDHRSDIYSLGIVFFTLLTQQSPFDGSPLEVLNSIVSRKVPLVHELRLDIPEVLSHIIEKMTSKAPDDRYSSAHGVRADLEECLRRLSNGDDNSTETIPPFSLGKQDIASVFTLPKTIYGRHAVISRLNNAIERYVAEYRPTRMLHQYHNNNSANNDKASVSGTTNSTHFGHISSRSSSASVSDGCSNSETSSQAGGSFHNRSTSLRHSAGIGGQESEDSTSIHGGTIANNKHGGTMIVSLYGPGGIGKSTMFTAVQATARKNGQCGKQINDANSFAYCRYVATVKFDSRNKVPYSGVLRSLSQILQQVLSETEADIRMFYDHLKAHLGSQFCNIALITDFVPELKALLDPGSIKTDDSNEAYQMDNVEAQARFHNLFVEILRSVTHWRMVTLFLDDLHQADDHSIEIIDSLIIAKVRILILVSYRDQEITPKLGEMLEKEASCIEFIKVDALDTDSMVDFLCDTLHRPRDEDRQDVVPLAEIIIKKTAGNAFYTAQLLRTLERKKLIFFNWERNEWDFDLEKIQDGTSYSVQANMQLDVSFMVARLKELSRDSQQVLKWASFVGDTFSWTTVKTLIQSSDAADDSSISSDGNTLPDTMTLDDDGSVSTDVGSVETVVDASSAMRALSIGQQQRSHQRPTHTTSRATSSTTATTLSDPMNGLQSVLQEGYIMPLGDDEFKWSHDRITQAAGELASPKARSRIHLAIAQHMMKENDTDTFLIADHLLKCRSLLDGMKDKEPYRKVLIEAGNKGRTSGAHRMAFDFYNTAIELADHDTEWQGNENYNMTLHLYTNAVSLSWVVGQYERTEELLDIIFAHARTPFDRMPAYRVQSKYCFSCQLHDKGSEVLHRCLEDLGEDMDKFTSCTDQELKELYDDLERTVMEMGSEQVINMPACEDPILRGIVSIMEELCALAYWGGKKKELYYCSIRIAQLSLKHGMSPSTGAGCEFCGIAYATLYKKYTFAEEIGAIGLALIDRHGGPYEKGRAYMQYAVFNLRWKYHHREALKYFEAGINIAYSAGDRIFMAFNQVHRLVILLGLNRNLADTLHEAESNYEDIHGWSASIDSNMFAMCIIRVCKSLQGHTFIDTPEVFDGDDGFNDAHFLEESCKHSSNPELLVNWYEAFKILPQTLYGHLDAAIETGFRGAAEVDGHPCHRHTRILLHYFSLALTMKLRQNDLDPETRNKYLAQVKENQAKVYEWAEHSRINYMMYWTLIEAELASMGSDIVRTCRLYEEAIDQAREGGWHLAVGIAHECAGMFYERIGLRNVAYNLIKKAINLYINHGAYGKARHLSNIRADLLAEFDDDNCEAHETGVQTDLPYLGHQAASSTLGPSTYDQQQHHHQHGTTNEPYVVADTIPPVTTEETLMTLDIVDMASILKSSQVMSSEIKFENLMTSMMNIILENSGAERGALILKNSLSTNGGSNGYGKDTKYAVCAYHQQGNKEAITYTPPRKLSESDDLVSSRIINHTIHTRESIFISDVEQDQRFAVGPWFERSGRKSIICMPIIHKNMVVGCLFIEGSVGLFTQRHIMVLGLLCQQMGISITNAFLFMSVKQVTNDKIKMIEIQKQALEEARKSKEAADKATRLREIFLANMSHEIRTPFSGFYGMISLLADTKLDEEQLDLVKTAKGSCEGLLQIIDDLLNFSKLQAGKVSLDLAPVVVEDMIVDVIEMLIAMAVQNRINVTYTVANDVPPVILGDANRLRQIIINLLGNAMKFTDKGEISIRCSIDKRAKSKKAQEDTVPLLFEVIDTGIGISEEQRKMLFVPFSQVDGSTTRKYGGTGLGLSICLQLVELMSGRIDVKSKPGEGSNFNFTIMVQSLSTESTRHNDEIGTFLNTLRDKRIIVVDKHLSTVGMIRHLLPTAKVDGACTVEDLQHLHQSSSHYDAIIIGMFLIQPSEQQVWSNHIKKLVDQVGCGMIMHYPSGSQMYPDVSSDDLQSTLSNLRTMDNRTSHNNTISRIAIPLRRQKLLQTLVDLTRRTLPTTTAAPSSTSSATTKSSRTANLITDEERALFSTMHILAAEDNPVAQKLLYKQLTRLGFQVECANNGLEAVEAWSKHPPGYFQMGFFDHHMPRCDGVEATRKIREMEKEHQCKVRLPIVALTADVQQSARETCINAGMDAYITKPMNQTSLAEALRTYCKGSS</sequence>
<organism evidence="15">
    <name type="scientific">Lichtheimia ramosa</name>
    <dbReference type="NCBI Taxonomy" id="688394"/>
    <lineage>
        <taxon>Eukaryota</taxon>
        <taxon>Fungi</taxon>
        <taxon>Fungi incertae sedis</taxon>
        <taxon>Mucoromycota</taxon>
        <taxon>Mucoromycotina</taxon>
        <taxon>Mucoromycetes</taxon>
        <taxon>Mucorales</taxon>
        <taxon>Lichtheimiaceae</taxon>
        <taxon>Lichtheimia</taxon>
    </lineage>
</organism>
<evidence type="ECO:0000256" key="9">
    <source>
        <dbReference type="PROSITE-ProRule" id="PRU00169"/>
    </source>
</evidence>
<dbReference type="InterPro" id="IPR011009">
    <property type="entry name" value="Kinase-like_dom_sf"/>
</dbReference>
<dbReference type="InterPro" id="IPR003594">
    <property type="entry name" value="HATPase_dom"/>
</dbReference>
<dbReference type="Pfam" id="PF00512">
    <property type="entry name" value="HisKA"/>
    <property type="match status" value="1"/>
</dbReference>
<reference evidence="15" key="1">
    <citation type="journal article" date="2014" name="Genome Announc.">
        <title>De novo whole-genome sequence and genome annotation of Lichtheimia ramosa.</title>
        <authorList>
            <person name="Linde J."/>
            <person name="Schwartze V."/>
            <person name="Binder U."/>
            <person name="Lass-Florl C."/>
            <person name="Voigt K."/>
            <person name="Horn F."/>
        </authorList>
    </citation>
    <scope>NUCLEOTIDE SEQUENCE</scope>
    <source>
        <strain evidence="15">JMRC FSU:6197</strain>
    </source>
</reference>
<dbReference type="CDD" id="cd00082">
    <property type="entry name" value="HisKA"/>
    <property type="match status" value="1"/>
</dbReference>
<dbReference type="SMART" id="SM00448">
    <property type="entry name" value="REC"/>
    <property type="match status" value="1"/>
</dbReference>
<evidence type="ECO:0000259" key="14">
    <source>
        <dbReference type="PROSITE" id="PS50110"/>
    </source>
</evidence>
<dbReference type="Pfam" id="PF13191">
    <property type="entry name" value="AAA_16"/>
    <property type="match status" value="1"/>
</dbReference>
<evidence type="ECO:0000256" key="6">
    <source>
        <dbReference type="ARBA" id="ARBA00022777"/>
    </source>
</evidence>
<dbReference type="Pfam" id="PF13185">
    <property type="entry name" value="GAF_2"/>
    <property type="match status" value="1"/>
</dbReference>
<feature type="region of interest" description="Disordered" evidence="11">
    <location>
        <begin position="910"/>
        <end position="941"/>
    </location>
</feature>
<dbReference type="SMART" id="SM00065">
    <property type="entry name" value="GAF"/>
    <property type="match status" value="1"/>
</dbReference>
<dbReference type="Pfam" id="PF00069">
    <property type="entry name" value="Pkinase"/>
    <property type="match status" value="1"/>
</dbReference>
<feature type="domain" description="Histidine kinase" evidence="13">
    <location>
        <begin position="1878"/>
        <end position="2105"/>
    </location>
</feature>
<evidence type="ECO:0000313" key="15">
    <source>
        <dbReference type="EMBL" id="CDS06007.1"/>
    </source>
</evidence>
<evidence type="ECO:0000256" key="3">
    <source>
        <dbReference type="ARBA" id="ARBA00022553"/>
    </source>
</evidence>
<comment type="catalytic activity">
    <reaction evidence="1">
        <text>ATP + protein L-histidine = ADP + protein N-phospho-L-histidine.</text>
        <dbReference type="EC" id="2.7.13.3"/>
    </reaction>
</comment>
<feature type="region of interest" description="Disordered" evidence="11">
    <location>
        <begin position="2266"/>
        <end position="2286"/>
    </location>
</feature>
<dbReference type="InterPro" id="IPR000719">
    <property type="entry name" value="Prot_kinase_dom"/>
</dbReference>
<dbReference type="InterPro" id="IPR001789">
    <property type="entry name" value="Sig_transdc_resp-reg_receiver"/>
</dbReference>
<dbReference type="SUPFAM" id="SSF55874">
    <property type="entry name" value="ATPase domain of HSP90 chaperone/DNA topoisomerase II/histidine kinase"/>
    <property type="match status" value="1"/>
</dbReference>
<feature type="region of interest" description="Disordered" evidence="11">
    <location>
        <begin position="1612"/>
        <end position="1633"/>
    </location>
</feature>
<feature type="coiled-coil region" evidence="10">
    <location>
        <begin position="1838"/>
        <end position="1868"/>
    </location>
</feature>
<keyword evidence="6" id="KW-0418">Kinase</keyword>
<dbReference type="PANTHER" id="PTHR45339">
    <property type="entry name" value="HYBRID SIGNAL TRANSDUCTION HISTIDINE KINASE J"/>
    <property type="match status" value="1"/>
</dbReference>
<feature type="modified residue" description="4-aspartylphosphate" evidence="9">
    <location>
        <position position="2354"/>
    </location>
</feature>
<keyword evidence="3 9" id="KW-0597">Phosphoprotein</keyword>
<dbReference type="PROSITE" id="PS50109">
    <property type="entry name" value="HIS_KIN"/>
    <property type="match status" value="1"/>
</dbReference>
<evidence type="ECO:0000256" key="5">
    <source>
        <dbReference type="ARBA" id="ARBA00022741"/>
    </source>
</evidence>
<feature type="region of interest" description="Disordered" evidence="11">
    <location>
        <begin position="123"/>
        <end position="155"/>
    </location>
</feature>
<keyword evidence="5" id="KW-0547">Nucleotide-binding</keyword>
<evidence type="ECO:0000256" key="1">
    <source>
        <dbReference type="ARBA" id="ARBA00000085"/>
    </source>
</evidence>
<dbReference type="CDD" id="cd17546">
    <property type="entry name" value="REC_hyHK_CKI1_RcsC-like"/>
    <property type="match status" value="1"/>
</dbReference>
<feature type="domain" description="Response regulatory" evidence="14">
    <location>
        <begin position="2302"/>
        <end position="2425"/>
    </location>
</feature>
<keyword evidence="7" id="KW-0067">ATP-binding</keyword>
<feature type="compositionally biased region" description="Low complexity" evidence="11">
    <location>
        <begin position="922"/>
        <end position="938"/>
    </location>
</feature>
<dbReference type="InterPro" id="IPR003018">
    <property type="entry name" value="GAF"/>
</dbReference>
<protein>
    <recommendedName>
        <fullName evidence="2">histidine kinase</fullName>
        <ecNumber evidence="2">2.7.13.3</ecNumber>
    </recommendedName>
</protein>
<evidence type="ECO:0000259" key="12">
    <source>
        <dbReference type="PROSITE" id="PS50011"/>
    </source>
</evidence>
<dbReference type="Gene3D" id="3.40.50.2300">
    <property type="match status" value="1"/>
</dbReference>
<dbReference type="SMART" id="SM00220">
    <property type="entry name" value="S_TKc"/>
    <property type="match status" value="1"/>
</dbReference>
<keyword evidence="4" id="KW-0808">Transferase</keyword>
<evidence type="ECO:0000256" key="10">
    <source>
        <dbReference type="SAM" id="Coils"/>
    </source>
</evidence>
<dbReference type="EC" id="2.7.13.3" evidence="2"/>
<feature type="region of interest" description="Disordered" evidence="11">
    <location>
        <begin position="430"/>
        <end position="511"/>
    </location>
</feature>
<dbReference type="Gene3D" id="1.10.287.130">
    <property type="match status" value="1"/>
</dbReference>
<feature type="compositionally biased region" description="Polar residues" evidence="11">
    <location>
        <begin position="502"/>
        <end position="511"/>
    </location>
</feature>
<dbReference type="InterPro" id="IPR027417">
    <property type="entry name" value="P-loop_NTPase"/>
</dbReference>
<keyword evidence="10" id="KW-0175">Coiled coil</keyword>
<evidence type="ECO:0000256" key="4">
    <source>
        <dbReference type="ARBA" id="ARBA00022679"/>
    </source>
</evidence>
<dbReference type="InterPro" id="IPR036097">
    <property type="entry name" value="HisK_dim/P_sf"/>
</dbReference>
<dbReference type="Pfam" id="PF02518">
    <property type="entry name" value="HATPase_c"/>
    <property type="match status" value="1"/>
</dbReference>
<keyword evidence="8" id="KW-0902">Two-component regulatory system</keyword>
<dbReference type="SUPFAM" id="SSF55781">
    <property type="entry name" value="GAF domain-like"/>
    <property type="match status" value="1"/>
</dbReference>
<dbReference type="Gene3D" id="3.30.565.10">
    <property type="entry name" value="Histidine kinase-like ATPase, C-terminal domain"/>
    <property type="match status" value="1"/>
</dbReference>
<dbReference type="PROSITE" id="PS50110">
    <property type="entry name" value="RESPONSE_REGULATORY"/>
    <property type="match status" value="1"/>
</dbReference>
<dbReference type="EMBL" id="LK023318">
    <property type="protein sequence ID" value="CDS06007.1"/>
    <property type="molecule type" value="Genomic_DNA"/>
</dbReference>
<dbReference type="GO" id="GO:0000155">
    <property type="term" value="F:phosphorelay sensor kinase activity"/>
    <property type="evidence" value="ECO:0007669"/>
    <property type="project" value="InterPro"/>
</dbReference>
<dbReference type="FunFam" id="3.30.565.10:FF:000010">
    <property type="entry name" value="Sensor histidine kinase RcsC"/>
    <property type="match status" value="1"/>
</dbReference>
<dbReference type="InterPro" id="IPR029016">
    <property type="entry name" value="GAF-like_dom_sf"/>
</dbReference>
<dbReference type="SMART" id="SM00387">
    <property type="entry name" value="HATPase_c"/>
    <property type="match status" value="1"/>
</dbReference>
<dbReference type="InterPro" id="IPR004358">
    <property type="entry name" value="Sig_transdc_His_kin-like_C"/>
</dbReference>
<feature type="domain" description="Protein kinase" evidence="12">
    <location>
        <begin position="76"/>
        <end position="366"/>
    </location>
</feature>
<dbReference type="Pfam" id="PF00072">
    <property type="entry name" value="Response_reg"/>
    <property type="match status" value="1"/>
</dbReference>
<evidence type="ECO:0000256" key="2">
    <source>
        <dbReference type="ARBA" id="ARBA00012438"/>
    </source>
</evidence>
<dbReference type="PROSITE" id="PS50011">
    <property type="entry name" value="PROTEIN_KINASE_DOM"/>
    <property type="match status" value="1"/>
</dbReference>
<dbReference type="Gene3D" id="1.10.510.10">
    <property type="entry name" value="Transferase(Phosphotransferase) domain 1"/>
    <property type="match status" value="1"/>
</dbReference>
<dbReference type="SUPFAM" id="SSF52172">
    <property type="entry name" value="CheY-like"/>
    <property type="match status" value="1"/>
</dbReference>